<dbReference type="GO" id="GO:0005737">
    <property type="term" value="C:cytoplasm"/>
    <property type="evidence" value="ECO:0007669"/>
    <property type="project" value="UniProtKB-SubCell"/>
</dbReference>
<dbReference type="InterPro" id="IPR045864">
    <property type="entry name" value="aa-tRNA-synth_II/BPL/LPL"/>
</dbReference>
<keyword evidence="10 13" id="KW-0648">Protein biosynthesis</keyword>
<dbReference type="InterPro" id="IPR022911">
    <property type="entry name" value="Phe_tRNA_ligase_alpha1_bac"/>
</dbReference>
<dbReference type="Proteomes" id="UP000649604">
    <property type="component" value="Unassembled WGS sequence"/>
</dbReference>
<dbReference type="InterPro" id="IPR004529">
    <property type="entry name" value="Phe-tRNA-synth_IIc_asu"/>
</dbReference>
<dbReference type="CDD" id="cd00496">
    <property type="entry name" value="PheRS_alpha_core"/>
    <property type="match status" value="1"/>
</dbReference>
<comment type="subcellular location">
    <subcellularLocation>
        <location evidence="1 13">Cytoplasm</location>
    </subcellularLocation>
</comment>
<keyword evidence="5 13" id="KW-0436">Ligase</keyword>
<keyword evidence="11 13" id="KW-0030">Aminoacyl-tRNA synthetase</keyword>
<evidence type="ECO:0000256" key="3">
    <source>
        <dbReference type="ARBA" id="ARBA00011209"/>
    </source>
</evidence>
<evidence type="ECO:0000256" key="7">
    <source>
        <dbReference type="ARBA" id="ARBA00022741"/>
    </source>
</evidence>
<name>A0A9D5JXZ5_9BACT</name>
<evidence type="ECO:0000256" key="11">
    <source>
        <dbReference type="ARBA" id="ARBA00023146"/>
    </source>
</evidence>
<keyword evidence="6 13" id="KW-0479">Metal-binding</keyword>
<comment type="cofactor">
    <cofactor evidence="13">
        <name>Mg(2+)</name>
        <dbReference type="ChEBI" id="CHEBI:18420"/>
    </cofactor>
    <text evidence="13">Binds 2 magnesium ions per tetramer.</text>
</comment>
<dbReference type="InterPro" id="IPR004188">
    <property type="entry name" value="Phe-tRNA_ligase_II_N"/>
</dbReference>
<dbReference type="GO" id="GO:0004826">
    <property type="term" value="F:phenylalanine-tRNA ligase activity"/>
    <property type="evidence" value="ECO:0007669"/>
    <property type="project" value="UniProtKB-UniRule"/>
</dbReference>
<protein>
    <recommendedName>
        <fullName evidence="13">Phenylalanine--tRNA ligase alpha subunit</fullName>
        <ecNumber evidence="13">6.1.1.20</ecNumber>
    </recommendedName>
    <alternativeName>
        <fullName evidence="13">Phenylalanyl-tRNA synthetase alpha subunit</fullName>
        <shortName evidence="13">PheRS</shortName>
    </alternativeName>
</protein>
<evidence type="ECO:0000313" key="16">
    <source>
        <dbReference type="Proteomes" id="UP000649604"/>
    </source>
</evidence>
<proteinExistence type="inferred from homology"/>
<dbReference type="GO" id="GO:0000287">
    <property type="term" value="F:magnesium ion binding"/>
    <property type="evidence" value="ECO:0007669"/>
    <property type="project" value="UniProtKB-UniRule"/>
</dbReference>
<dbReference type="Pfam" id="PF01409">
    <property type="entry name" value="tRNA-synt_2d"/>
    <property type="match status" value="1"/>
</dbReference>
<evidence type="ECO:0000256" key="2">
    <source>
        <dbReference type="ARBA" id="ARBA00010207"/>
    </source>
</evidence>
<keyword evidence="4 13" id="KW-0963">Cytoplasm</keyword>
<dbReference type="HAMAP" id="MF_00281">
    <property type="entry name" value="Phe_tRNA_synth_alpha1"/>
    <property type="match status" value="1"/>
</dbReference>
<dbReference type="NCBIfam" id="TIGR00468">
    <property type="entry name" value="pheS"/>
    <property type="match status" value="1"/>
</dbReference>
<comment type="similarity">
    <text evidence="2 13">Belongs to the class-II aminoacyl-tRNA synthetase family. Phe-tRNA synthetase alpha subunit type 1 subfamily.</text>
</comment>
<dbReference type="EC" id="6.1.1.20" evidence="13"/>
<dbReference type="Pfam" id="PF02912">
    <property type="entry name" value="Phe_tRNA-synt_N"/>
    <property type="match status" value="1"/>
</dbReference>
<dbReference type="GO" id="GO:0005524">
    <property type="term" value="F:ATP binding"/>
    <property type="evidence" value="ECO:0007669"/>
    <property type="project" value="UniProtKB-UniRule"/>
</dbReference>
<dbReference type="PANTHER" id="PTHR11538">
    <property type="entry name" value="PHENYLALANYL-TRNA SYNTHETASE"/>
    <property type="match status" value="1"/>
</dbReference>
<dbReference type="InterPro" id="IPR010978">
    <property type="entry name" value="tRNA-bd_arm"/>
</dbReference>
<dbReference type="InterPro" id="IPR002319">
    <property type="entry name" value="Phenylalanyl-tRNA_Synthase"/>
</dbReference>
<dbReference type="FunFam" id="3.30.930.10:FF:000003">
    <property type="entry name" value="Phenylalanine--tRNA ligase alpha subunit"/>
    <property type="match status" value="1"/>
</dbReference>
<dbReference type="SUPFAM" id="SSF55681">
    <property type="entry name" value="Class II aaRS and biotin synthetases"/>
    <property type="match status" value="1"/>
</dbReference>
<evidence type="ECO:0000256" key="9">
    <source>
        <dbReference type="ARBA" id="ARBA00022842"/>
    </source>
</evidence>
<evidence type="ECO:0000256" key="1">
    <source>
        <dbReference type="ARBA" id="ARBA00004496"/>
    </source>
</evidence>
<comment type="subunit">
    <text evidence="3 13">Tetramer of two alpha and two beta subunits.</text>
</comment>
<comment type="catalytic activity">
    <reaction evidence="12 13">
        <text>tRNA(Phe) + L-phenylalanine + ATP = L-phenylalanyl-tRNA(Phe) + AMP + diphosphate + H(+)</text>
        <dbReference type="Rhea" id="RHEA:19413"/>
        <dbReference type="Rhea" id="RHEA-COMP:9668"/>
        <dbReference type="Rhea" id="RHEA-COMP:9699"/>
        <dbReference type="ChEBI" id="CHEBI:15378"/>
        <dbReference type="ChEBI" id="CHEBI:30616"/>
        <dbReference type="ChEBI" id="CHEBI:33019"/>
        <dbReference type="ChEBI" id="CHEBI:58095"/>
        <dbReference type="ChEBI" id="CHEBI:78442"/>
        <dbReference type="ChEBI" id="CHEBI:78531"/>
        <dbReference type="ChEBI" id="CHEBI:456215"/>
        <dbReference type="EC" id="6.1.1.20"/>
    </reaction>
</comment>
<sequence>MDELIKQIVSIRQAAEQDFLQAESQEALGDLRVKYLGKKSQLSQSMKRLGTLSADQRPLVGKEINDTKKLLQDLYTQREQQLGEEETRKKLTEERIDVTLPGRRRPLGKKHPLTQVLEETESIFASLGFSIAEGPEVEHDYYNFEALNFPKDHPSRDMQDTFFVDDEIVLRTHTSPVQIRVMETTPPPVRFISVGKVYRHDADISHSPMFHQIEGVCVDTHISMADLKGVLELFVTQMFGTGTRLRFRPSFFPFTEPSAEVDISCVMCTGSGCRVCGHTGWIEILGSGMIDPNVFEYIHYDPEHYQGYAFGMGAERMAMLKFGIDDIRLFFENDLRFLHQF</sequence>
<dbReference type="PROSITE" id="PS50862">
    <property type="entry name" value="AA_TRNA_LIGASE_II"/>
    <property type="match status" value="1"/>
</dbReference>
<dbReference type="EMBL" id="WJJP01000570">
    <property type="protein sequence ID" value="MBD3326372.1"/>
    <property type="molecule type" value="Genomic_DNA"/>
</dbReference>
<evidence type="ECO:0000256" key="13">
    <source>
        <dbReference type="HAMAP-Rule" id="MF_00281"/>
    </source>
</evidence>
<dbReference type="AlphaFoldDB" id="A0A9D5JXZ5"/>
<keyword evidence="8 13" id="KW-0067">ATP-binding</keyword>
<dbReference type="GO" id="GO:0000049">
    <property type="term" value="F:tRNA binding"/>
    <property type="evidence" value="ECO:0007669"/>
    <property type="project" value="InterPro"/>
</dbReference>
<evidence type="ECO:0000256" key="5">
    <source>
        <dbReference type="ARBA" id="ARBA00022598"/>
    </source>
</evidence>
<keyword evidence="9 13" id="KW-0460">Magnesium</keyword>
<comment type="caution">
    <text evidence="15">The sequence shown here is derived from an EMBL/GenBank/DDBJ whole genome shotgun (WGS) entry which is preliminary data.</text>
</comment>
<feature type="domain" description="Aminoacyl-transfer RNA synthetases class-II family profile" evidence="14">
    <location>
        <begin position="113"/>
        <end position="320"/>
    </location>
</feature>
<evidence type="ECO:0000256" key="8">
    <source>
        <dbReference type="ARBA" id="ARBA00022840"/>
    </source>
</evidence>
<dbReference type="InterPro" id="IPR006195">
    <property type="entry name" value="aa-tRNA-synth_II"/>
</dbReference>
<organism evidence="15 16">
    <name type="scientific">candidate division KSB3 bacterium</name>
    <dbReference type="NCBI Taxonomy" id="2044937"/>
    <lineage>
        <taxon>Bacteria</taxon>
        <taxon>candidate division KSB3</taxon>
    </lineage>
</organism>
<evidence type="ECO:0000256" key="4">
    <source>
        <dbReference type="ARBA" id="ARBA00022490"/>
    </source>
</evidence>
<dbReference type="GO" id="GO:0006432">
    <property type="term" value="P:phenylalanyl-tRNA aminoacylation"/>
    <property type="evidence" value="ECO:0007669"/>
    <property type="project" value="UniProtKB-UniRule"/>
</dbReference>
<feature type="binding site" evidence="13">
    <location>
        <position position="256"/>
    </location>
    <ligand>
        <name>Mg(2+)</name>
        <dbReference type="ChEBI" id="CHEBI:18420"/>
        <note>shared with beta subunit</note>
    </ligand>
</feature>
<evidence type="ECO:0000256" key="10">
    <source>
        <dbReference type="ARBA" id="ARBA00022917"/>
    </source>
</evidence>
<accession>A0A9D5JXZ5</accession>
<evidence type="ECO:0000259" key="14">
    <source>
        <dbReference type="PROSITE" id="PS50862"/>
    </source>
</evidence>
<evidence type="ECO:0000313" key="15">
    <source>
        <dbReference type="EMBL" id="MBD3326372.1"/>
    </source>
</evidence>
<reference evidence="15" key="1">
    <citation type="submission" date="2019-11" db="EMBL/GenBank/DDBJ databases">
        <title>Microbial mats filling the niche in hypersaline microbial mats.</title>
        <authorList>
            <person name="Wong H.L."/>
            <person name="Macleod F.I."/>
            <person name="White R.A. III"/>
            <person name="Burns B.P."/>
        </authorList>
    </citation>
    <scope>NUCLEOTIDE SEQUENCE</scope>
    <source>
        <strain evidence="15">Rbin_158</strain>
    </source>
</reference>
<dbReference type="SUPFAM" id="SSF46589">
    <property type="entry name" value="tRNA-binding arm"/>
    <property type="match status" value="1"/>
</dbReference>
<dbReference type="Gene3D" id="3.30.930.10">
    <property type="entry name" value="Bira Bifunctional Protein, Domain 2"/>
    <property type="match status" value="1"/>
</dbReference>
<evidence type="ECO:0000256" key="12">
    <source>
        <dbReference type="ARBA" id="ARBA00049255"/>
    </source>
</evidence>
<dbReference type="PANTHER" id="PTHR11538:SF41">
    <property type="entry name" value="PHENYLALANINE--TRNA LIGASE, MITOCHONDRIAL"/>
    <property type="match status" value="1"/>
</dbReference>
<evidence type="ECO:0000256" key="6">
    <source>
        <dbReference type="ARBA" id="ARBA00022723"/>
    </source>
</evidence>
<keyword evidence="7 13" id="KW-0547">Nucleotide-binding</keyword>
<gene>
    <name evidence="13 15" type="primary">pheS</name>
    <name evidence="15" type="ORF">GF339_17435</name>
</gene>